<evidence type="ECO:0000259" key="2">
    <source>
        <dbReference type="SMART" id="SM00903"/>
    </source>
</evidence>
<sequence length="166" mass="17709">MNTSYEVTSTGFRSLMAGFPTGVAVLTTNDLDGTPWGMTCSSVCSVSLEPPTLLVCVRNGSPTLGAMLRQGTFAVNLLHDGARPTAELFASGDPERFDRVQWAHGPSHGGPHLVDDAHAVADCRVSRTQTVGDHIVVFGEVFTVTHQSGPHPLLYGMRQYAAWPAS</sequence>
<dbReference type="PANTHER" id="PTHR30466:SF1">
    <property type="entry name" value="FMN REDUCTASE (NADH) RUTF"/>
    <property type="match status" value="1"/>
</dbReference>
<dbReference type="EMBL" id="JBHLZU010000001">
    <property type="protein sequence ID" value="MFB9902315.1"/>
    <property type="molecule type" value="Genomic_DNA"/>
</dbReference>
<feature type="domain" description="Flavin reductase like" evidence="2">
    <location>
        <begin position="16"/>
        <end position="162"/>
    </location>
</feature>
<dbReference type="RefSeq" id="WP_377849403.1">
    <property type="nucleotide sequence ID" value="NZ_JBHLZU010000001.1"/>
</dbReference>
<dbReference type="Proteomes" id="UP001589693">
    <property type="component" value="Unassembled WGS sequence"/>
</dbReference>
<organism evidence="3 4">
    <name type="scientific">Allokutzneria oryzae</name>
    <dbReference type="NCBI Taxonomy" id="1378989"/>
    <lineage>
        <taxon>Bacteria</taxon>
        <taxon>Bacillati</taxon>
        <taxon>Actinomycetota</taxon>
        <taxon>Actinomycetes</taxon>
        <taxon>Pseudonocardiales</taxon>
        <taxon>Pseudonocardiaceae</taxon>
        <taxon>Allokutzneria</taxon>
    </lineage>
</organism>
<dbReference type="Pfam" id="PF01613">
    <property type="entry name" value="Flavin_Reduct"/>
    <property type="match status" value="1"/>
</dbReference>
<dbReference type="EC" id="1.5.1.-" evidence="3"/>
<name>A0ABV5ZN61_9PSEU</name>
<dbReference type="GO" id="GO:0016491">
    <property type="term" value="F:oxidoreductase activity"/>
    <property type="evidence" value="ECO:0007669"/>
    <property type="project" value="UniProtKB-KW"/>
</dbReference>
<accession>A0ABV5ZN61</accession>
<dbReference type="PANTHER" id="PTHR30466">
    <property type="entry name" value="FLAVIN REDUCTASE"/>
    <property type="match status" value="1"/>
</dbReference>
<keyword evidence="4" id="KW-1185">Reference proteome</keyword>
<dbReference type="InterPro" id="IPR050268">
    <property type="entry name" value="NADH-dep_flavin_reductase"/>
</dbReference>
<protein>
    <submittedName>
        <fullName evidence="3">Flavin reductase family protein</fullName>
        <ecNumber evidence="3">1.5.1.-</ecNumber>
    </submittedName>
</protein>
<evidence type="ECO:0000313" key="4">
    <source>
        <dbReference type="Proteomes" id="UP001589693"/>
    </source>
</evidence>
<dbReference type="InterPro" id="IPR012349">
    <property type="entry name" value="Split_barrel_FMN-bd"/>
</dbReference>
<evidence type="ECO:0000313" key="3">
    <source>
        <dbReference type="EMBL" id="MFB9902315.1"/>
    </source>
</evidence>
<evidence type="ECO:0000256" key="1">
    <source>
        <dbReference type="ARBA" id="ARBA00023002"/>
    </source>
</evidence>
<dbReference type="InterPro" id="IPR002563">
    <property type="entry name" value="Flavin_Rdtase-like_dom"/>
</dbReference>
<reference evidence="3 4" key="1">
    <citation type="submission" date="2024-09" db="EMBL/GenBank/DDBJ databases">
        <authorList>
            <person name="Sun Q."/>
            <person name="Mori K."/>
        </authorList>
    </citation>
    <scope>NUCLEOTIDE SEQUENCE [LARGE SCALE GENOMIC DNA]</scope>
    <source>
        <strain evidence="3 4">TBRC 7907</strain>
    </source>
</reference>
<keyword evidence="1 3" id="KW-0560">Oxidoreductase</keyword>
<dbReference type="SMART" id="SM00903">
    <property type="entry name" value="Flavin_Reduct"/>
    <property type="match status" value="1"/>
</dbReference>
<proteinExistence type="predicted"/>
<gene>
    <name evidence="3" type="ORF">ACFFQA_00055</name>
</gene>
<comment type="caution">
    <text evidence="3">The sequence shown here is derived from an EMBL/GenBank/DDBJ whole genome shotgun (WGS) entry which is preliminary data.</text>
</comment>
<dbReference type="Gene3D" id="2.30.110.10">
    <property type="entry name" value="Electron Transport, Fmn-binding Protein, Chain A"/>
    <property type="match status" value="1"/>
</dbReference>
<dbReference type="SUPFAM" id="SSF50475">
    <property type="entry name" value="FMN-binding split barrel"/>
    <property type="match status" value="1"/>
</dbReference>